<dbReference type="Pfam" id="PF04968">
    <property type="entry name" value="CHORD"/>
    <property type="match status" value="2"/>
</dbReference>
<feature type="region of interest" description="Disordered" evidence="4">
    <location>
        <begin position="61"/>
        <end position="139"/>
    </location>
</feature>
<dbReference type="SUPFAM" id="SSF49764">
    <property type="entry name" value="HSP20-like chaperones"/>
    <property type="match status" value="1"/>
</dbReference>
<feature type="compositionally biased region" description="Basic and acidic residues" evidence="4">
    <location>
        <begin position="61"/>
        <end position="70"/>
    </location>
</feature>
<dbReference type="PROSITE" id="PS51401">
    <property type="entry name" value="CHORD"/>
    <property type="match status" value="2"/>
</dbReference>
<sequence>MPRCTRKGCGKEFAEGDTEACIFHPGAPKFHEGLKSWTCCSGVNKPVLDFDEFMKIPGCAETDRHTHDSPQIESVDEGSKSTENATINEEQSATGTPEVQQTVPTPIARDPAPAAALPPPPPVVEEEDDPNIPVQPGTECRRRGCKTTFVSDDVNRKGDGEGTKCIYHPAPPIFREGSKGYLCCKRRVLEFDEFLKIEGCKTGRHVFASKTNLQSAAEELTTCRIDHYQTVDKVYVSVFAKKAEKDASKIEFEENRVTVDLRLPDHKRFVKTIELFGPIDPAASAYHFFGTKVELTLKKNDTRSWTILEKPVHDLGNISLTFGVAGRTGTIGAKESVLDEQNKHRA</sequence>
<evidence type="ECO:0000256" key="4">
    <source>
        <dbReference type="SAM" id="MobiDB-lite"/>
    </source>
</evidence>
<dbReference type="InterPro" id="IPR039790">
    <property type="entry name" value="CHRD1"/>
</dbReference>
<evidence type="ECO:0000256" key="1">
    <source>
        <dbReference type="ARBA" id="ARBA00022723"/>
    </source>
</evidence>
<comment type="caution">
    <text evidence="7">The sequence shown here is derived from an EMBL/GenBank/DDBJ whole genome shotgun (WGS) entry which is preliminary data.</text>
</comment>
<dbReference type="InterPro" id="IPR007051">
    <property type="entry name" value="CHORD_dom"/>
</dbReference>
<dbReference type="InterPro" id="IPR007052">
    <property type="entry name" value="CS_dom"/>
</dbReference>
<dbReference type="InterPro" id="IPR008978">
    <property type="entry name" value="HSP20-like_chaperone"/>
</dbReference>
<feature type="domain" description="CS" evidence="5">
    <location>
        <begin position="220"/>
        <end position="309"/>
    </location>
</feature>
<proteinExistence type="predicted"/>
<name>A0A0W0FZT8_MONRR</name>
<dbReference type="Gene3D" id="4.10.1130.20">
    <property type="match status" value="2"/>
</dbReference>
<protein>
    <recommendedName>
        <fullName evidence="9">Cord and cs domain protein</fullName>
    </recommendedName>
</protein>
<dbReference type="Pfam" id="PF04969">
    <property type="entry name" value="CS"/>
    <property type="match status" value="1"/>
</dbReference>
<accession>A0A0W0FZT8</accession>
<feature type="compositionally biased region" description="Polar residues" evidence="4">
    <location>
        <begin position="81"/>
        <end position="103"/>
    </location>
</feature>
<keyword evidence="1" id="KW-0479">Metal-binding</keyword>
<gene>
    <name evidence="7" type="ORF">WG66_5625</name>
</gene>
<keyword evidence="2" id="KW-0677">Repeat</keyword>
<dbReference type="Gene3D" id="2.60.40.790">
    <property type="match status" value="1"/>
</dbReference>
<dbReference type="AlphaFoldDB" id="A0A0W0FZT8"/>
<evidence type="ECO:0000313" key="8">
    <source>
        <dbReference type="Proteomes" id="UP000054988"/>
    </source>
</evidence>
<evidence type="ECO:0008006" key="9">
    <source>
        <dbReference type="Google" id="ProtNLM"/>
    </source>
</evidence>
<dbReference type="eggNOG" id="KOG1667">
    <property type="taxonomic scope" value="Eukaryota"/>
</dbReference>
<reference evidence="7 8" key="1">
    <citation type="submission" date="2015-12" db="EMBL/GenBank/DDBJ databases">
        <title>Draft genome sequence of Moniliophthora roreri, the causal agent of frosty pod rot of cacao.</title>
        <authorList>
            <person name="Aime M.C."/>
            <person name="Diaz-Valderrama J.R."/>
            <person name="Kijpornyongpan T."/>
            <person name="Phillips-Mora W."/>
        </authorList>
    </citation>
    <scope>NUCLEOTIDE SEQUENCE [LARGE SCALE GENOMIC DNA]</scope>
    <source>
        <strain evidence="7 8">MCA 2952</strain>
    </source>
</reference>
<keyword evidence="3" id="KW-0862">Zinc</keyword>
<feature type="domain" description="CHORD" evidence="6">
    <location>
        <begin position="140"/>
        <end position="205"/>
    </location>
</feature>
<organism evidence="7 8">
    <name type="scientific">Moniliophthora roreri</name>
    <name type="common">Frosty pod rot fungus</name>
    <name type="synonym">Monilia roreri</name>
    <dbReference type="NCBI Taxonomy" id="221103"/>
    <lineage>
        <taxon>Eukaryota</taxon>
        <taxon>Fungi</taxon>
        <taxon>Dikarya</taxon>
        <taxon>Basidiomycota</taxon>
        <taxon>Agaricomycotina</taxon>
        <taxon>Agaricomycetes</taxon>
        <taxon>Agaricomycetidae</taxon>
        <taxon>Agaricales</taxon>
        <taxon>Marasmiineae</taxon>
        <taxon>Marasmiaceae</taxon>
        <taxon>Moniliophthora</taxon>
    </lineage>
</organism>
<feature type="domain" description="CHORD" evidence="6">
    <location>
        <begin position="4"/>
        <end position="65"/>
    </location>
</feature>
<dbReference type="PROSITE" id="PS51203">
    <property type="entry name" value="CS"/>
    <property type="match status" value="1"/>
</dbReference>
<dbReference type="PANTHER" id="PTHR46983:SF3">
    <property type="entry name" value="CHPADIPLOID STATE MAINTENANCE PROTEIN CHPA"/>
    <property type="match status" value="1"/>
</dbReference>
<dbReference type="GO" id="GO:0046872">
    <property type="term" value="F:metal ion binding"/>
    <property type="evidence" value="ECO:0007669"/>
    <property type="project" value="UniProtKB-KW"/>
</dbReference>
<evidence type="ECO:0000313" key="7">
    <source>
        <dbReference type="EMBL" id="KTB41833.1"/>
    </source>
</evidence>
<dbReference type="PANTHER" id="PTHR46983">
    <property type="entry name" value="CYSTEINE AND HISTIDINE-RICH DOMAIN-CONTAINING PROTEIN 1"/>
    <property type="match status" value="1"/>
</dbReference>
<dbReference type="EMBL" id="LATX01001424">
    <property type="protein sequence ID" value="KTB41833.1"/>
    <property type="molecule type" value="Genomic_DNA"/>
</dbReference>
<evidence type="ECO:0000256" key="2">
    <source>
        <dbReference type="ARBA" id="ARBA00022737"/>
    </source>
</evidence>
<evidence type="ECO:0000259" key="6">
    <source>
        <dbReference type="PROSITE" id="PS51401"/>
    </source>
</evidence>
<evidence type="ECO:0000256" key="3">
    <source>
        <dbReference type="ARBA" id="ARBA00022833"/>
    </source>
</evidence>
<evidence type="ECO:0000259" key="5">
    <source>
        <dbReference type="PROSITE" id="PS51203"/>
    </source>
</evidence>
<feature type="compositionally biased region" description="Low complexity" evidence="4">
    <location>
        <begin position="104"/>
        <end position="115"/>
    </location>
</feature>
<dbReference type="CDD" id="cd06466">
    <property type="entry name" value="p23_CS_SGT1_like"/>
    <property type="match status" value="1"/>
</dbReference>
<dbReference type="Proteomes" id="UP000054988">
    <property type="component" value="Unassembled WGS sequence"/>
</dbReference>